<dbReference type="PANTHER" id="PTHR47364:SF2">
    <property type="entry name" value="CYSTEINE PROTEINASE INHIBITOR 5"/>
    <property type="match status" value="1"/>
</dbReference>
<evidence type="ECO:0000313" key="4">
    <source>
        <dbReference type="EMBL" id="KAK9069755.1"/>
    </source>
</evidence>
<dbReference type="AlphaFoldDB" id="A0AAP0DBB1"/>
<proteinExistence type="predicted"/>
<gene>
    <name evidence="4" type="ORF">SSX86_010149</name>
</gene>
<dbReference type="Pfam" id="PF16845">
    <property type="entry name" value="SQAPI"/>
    <property type="match status" value="1"/>
</dbReference>
<protein>
    <recommendedName>
        <fullName evidence="3">Cystatin domain-containing protein</fullName>
    </recommendedName>
</protein>
<dbReference type="EMBL" id="JBCNJP010000012">
    <property type="protein sequence ID" value="KAK9069755.1"/>
    <property type="molecule type" value="Genomic_DNA"/>
</dbReference>
<keyword evidence="2" id="KW-0789">Thiol protease inhibitor</keyword>
<evidence type="ECO:0000256" key="2">
    <source>
        <dbReference type="ARBA" id="ARBA00022704"/>
    </source>
</evidence>
<accession>A0AAP0DBB1</accession>
<evidence type="ECO:0000313" key="5">
    <source>
        <dbReference type="Proteomes" id="UP001408789"/>
    </source>
</evidence>
<dbReference type="CDD" id="cd00042">
    <property type="entry name" value="CY"/>
    <property type="match status" value="1"/>
</dbReference>
<dbReference type="SMART" id="SM00043">
    <property type="entry name" value="CY"/>
    <property type="match status" value="1"/>
</dbReference>
<dbReference type="InterPro" id="IPR000010">
    <property type="entry name" value="Cystatin_dom"/>
</dbReference>
<dbReference type="SUPFAM" id="SSF54403">
    <property type="entry name" value="Cystatin/monellin"/>
    <property type="match status" value="1"/>
</dbReference>
<feature type="domain" description="Cystatin" evidence="3">
    <location>
        <begin position="34"/>
        <end position="126"/>
    </location>
</feature>
<evidence type="ECO:0000259" key="3">
    <source>
        <dbReference type="SMART" id="SM00043"/>
    </source>
</evidence>
<organism evidence="4 5">
    <name type="scientific">Deinandra increscens subsp. villosa</name>
    <dbReference type="NCBI Taxonomy" id="3103831"/>
    <lineage>
        <taxon>Eukaryota</taxon>
        <taxon>Viridiplantae</taxon>
        <taxon>Streptophyta</taxon>
        <taxon>Embryophyta</taxon>
        <taxon>Tracheophyta</taxon>
        <taxon>Spermatophyta</taxon>
        <taxon>Magnoliopsida</taxon>
        <taxon>eudicotyledons</taxon>
        <taxon>Gunneridae</taxon>
        <taxon>Pentapetalae</taxon>
        <taxon>asterids</taxon>
        <taxon>campanulids</taxon>
        <taxon>Asterales</taxon>
        <taxon>Asteraceae</taxon>
        <taxon>Asteroideae</taxon>
        <taxon>Heliantheae alliance</taxon>
        <taxon>Madieae</taxon>
        <taxon>Madiinae</taxon>
        <taxon>Deinandra</taxon>
    </lineage>
</organism>
<keyword evidence="1" id="KW-0646">Protease inhibitor</keyword>
<dbReference type="GO" id="GO:0004869">
    <property type="term" value="F:cysteine-type endopeptidase inhibitor activity"/>
    <property type="evidence" value="ECO:0007669"/>
    <property type="project" value="UniProtKB-KW"/>
</dbReference>
<name>A0AAP0DBB1_9ASTR</name>
<evidence type="ECO:0000256" key="1">
    <source>
        <dbReference type="ARBA" id="ARBA00022690"/>
    </source>
</evidence>
<sequence length="139" mass="15608">MQRGAFHVAGLWKKRITDMTGRLCRRWKPNSEEMCGGIRHPITDVTDLKVVDIGKFAVNEHNKQQGHAAALKFVKVVRGSKQLVAGMKYELTITAAADGGADKTYVAVVWDRPWMKLRKLTSFEGPVDLKGKILGFWNL</sequence>
<dbReference type="PANTHER" id="PTHR47364">
    <property type="entry name" value="CYSTEINE PROTEINASE INHIBITOR 5"/>
    <property type="match status" value="1"/>
</dbReference>
<dbReference type="Proteomes" id="UP001408789">
    <property type="component" value="Unassembled WGS sequence"/>
</dbReference>
<reference evidence="4 5" key="1">
    <citation type="submission" date="2024-04" db="EMBL/GenBank/DDBJ databases">
        <title>The reference genome of an endangered Asteraceae, Deinandra increscens subsp. villosa, native to the Central Coast of California.</title>
        <authorList>
            <person name="Guilliams M."/>
            <person name="Hasenstab-Lehman K."/>
            <person name="Meyer R."/>
            <person name="Mcevoy S."/>
        </authorList>
    </citation>
    <scope>NUCLEOTIDE SEQUENCE [LARGE SCALE GENOMIC DNA]</scope>
    <source>
        <tissue evidence="4">Leaf</tissue>
    </source>
</reference>
<dbReference type="InterPro" id="IPR046350">
    <property type="entry name" value="Cystatin_sf"/>
</dbReference>
<dbReference type="Gene3D" id="3.10.450.10">
    <property type="match status" value="1"/>
</dbReference>
<keyword evidence="5" id="KW-1185">Reference proteome</keyword>
<comment type="caution">
    <text evidence="4">The sequence shown here is derived from an EMBL/GenBank/DDBJ whole genome shotgun (WGS) entry which is preliminary data.</text>
</comment>